<gene>
    <name evidence="1" type="ORF">L2E82_29798</name>
</gene>
<reference evidence="2" key="1">
    <citation type="journal article" date="2022" name="Mol. Ecol. Resour.">
        <title>The genomes of chicory, endive, great burdock and yacon provide insights into Asteraceae palaeo-polyploidization history and plant inulin production.</title>
        <authorList>
            <person name="Fan W."/>
            <person name="Wang S."/>
            <person name="Wang H."/>
            <person name="Wang A."/>
            <person name="Jiang F."/>
            <person name="Liu H."/>
            <person name="Zhao H."/>
            <person name="Xu D."/>
            <person name="Zhang Y."/>
        </authorList>
    </citation>
    <scope>NUCLEOTIDE SEQUENCE [LARGE SCALE GENOMIC DNA]</scope>
    <source>
        <strain evidence="2">cv. Punajuju</strain>
    </source>
</reference>
<sequence>MPSRIRILMHKLKSDIPNDHLRTALGEIRLLSSVNDDNRITIAKAGAIPLLTNLLTVPDSQIQEHAVIALRNLSISDKNKGIIVSSGALPGIVHVLKEGSMEARENATAILSGLSEFEKNQVEIGDVGAIPPLLLILYKGTPKGKKDAAHALYHLCLYLDNRIRAVSAGVVPVLLDLPKEAWSEMHNDLMSILALISIEPEGIFAIDEAEAIPFLVEVIKSGPLLSEYTAVRILVRLCSADRKYLVEIQEDGLVRKLKQMAKHGSYFESIDAQKLLNMVGQ</sequence>
<dbReference type="EMBL" id="CM042013">
    <property type="protein sequence ID" value="KAI3739394.1"/>
    <property type="molecule type" value="Genomic_DNA"/>
</dbReference>
<proteinExistence type="predicted"/>
<protein>
    <submittedName>
        <fullName evidence="1">Uncharacterized protein</fullName>
    </submittedName>
</protein>
<evidence type="ECO:0000313" key="2">
    <source>
        <dbReference type="Proteomes" id="UP001055811"/>
    </source>
</evidence>
<name>A0ACB9CYI9_CICIN</name>
<reference evidence="1 2" key="2">
    <citation type="journal article" date="2022" name="Mol. Ecol. Resour.">
        <title>The genomes of chicory, endive, great burdock and yacon provide insights into Asteraceae paleo-polyploidization history and plant inulin production.</title>
        <authorList>
            <person name="Fan W."/>
            <person name="Wang S."/>
            <person name="Wang H."/>
            <person name="Wang A."/>
            <person name="Jiang F."/>
            <person name="Liu H."/>
            <person name="Zhao H."/>
            <person name="Xu D."/>
            <person name="Zhang Y."/>
        </authorList>
    </citation>
    <scope>NUCLEOTIDE SEQUENCE [LARGE SCALE GENOMIC DNA]</scope>
    <source>
        <strain evidence="2">cv. Punajuju</strain>
        <tissue evidence="1">Leaves</tissue>
    </source>
</reference>
<accession>A0ACB9CYI9</accession>
<organism evidence="1 2">
    <name type="scientific">Cichorium intybus</name>
    <name type="common">Chicory</name>
    <dbReference type="NCBI Taxonomy" id="13427"/>
    <lineage>
        <taxon>Eukaryota</taxon>
        <taxon>Viridiplantae</taxon>
        <taxon>Streptophyta</taxon>
        <taxon>Embryophyta</taxon>
        <taxon>Tracheophyta</taxon>
        <taxon>Spermatophyta</taxon>
        <taxon>Magnoliopsida</taxon>
        <taxon>eudicotyledons</taxon>
        <taxon>Gunneridae</taxon>
        <taxon>Pentapetalae</taxon>
        <taxon>asterids</taxon>
        <taxon>campanulids</taxon>
        <taxon>Asterales</taxon>
        <taxon>Asteraceae</taxon>
        <taxon>Cichorioideae</taxon>
        <taxon>Cichorieae</taxon>
        <taxon>Cichoriinae</taxon>
        <taxon>Cichorium</taxon>
    </lineage>
</organism>
<evidence type="ECO:0000313" key="1">
    <source>
        <dbReference type="EMBL" id="KAI3739394.1"/>
    </source>
</evidence>
<keyword evidence="2" id="KW-1185">Reference proteome</keyword>
<dbReference type="Proteomes" id="UP001055811">
    <property type="component" value="Linkage Group LG05"/>
</dbReference>
<comment type="caution">
    <text evidence="1">The sequence shown here is derived from an EMBL/GenBank/DDBJ whole genome shotgun (WGS) entry which is preliminary data.</text>
</comment>